<protein>
    <submittedName>
        <fullName evidence="2">Sulfotransferase family protein</fullName>
        <ecNumber evidence="2">2.8.2.-</ecNumber>
    </submittedName>
</protein>
<sequence length="261" mass="29908">MTRILFIVGNKRSGTSHLVRLLNLHPQVFVSHESDIVWALYQFAHGEPFQSHPWDSDRGLRHTVQSCGDLFSTERSARENLLAIQRRLMEAGTPFLPPQTKPELAWIGDKKPFQHGDPRLVRFIREHFPDAQFLHIVRHPFSVALSSDRFNERHGGDFWLGLTRAEKVEQWTFHERHALALRVQLPDRVHSFRYEDLCAHPGAELSRVFAFLGLPAVGNVLEDAARQTRPATQPTTVIEYSPETARVAEGYGYRLQLPTPP</sequence>
<dbReference type="SUPFAM" id="SSF52540">
    <property type="entry name" value="P-loop containing nucleoside triphosphate hydrolases"/>
    <property type="match status" value="1"/>
</dbReference>
<comment type="caution">
    <text evidence="2">The sequence shown here is derived from an EMBL/GenBank/DDBJ whole genome shotgun (WGS) entry which is preliminary data.</text>
</comment>
<dbReference type="EMBL" id="JBKBDE010000002">
    <property type="protein sequence ID" value="MFN6550633.1"/>
    <property type="molecule type" value="Genomic_DNA"/>
</dbReference>
<keyword evidence="1 2" id="KW-0808">Transferase</keyword>
<dbReference type="InterPro" id="IPR027417">
    <property type="entry name" value="P-loop_NTPase"/>
</dbReference>
<dbReference type="InterPro" id="IPR026634">
    <property type="entry name" value="TPST-like"/>
</dbReference>
<evidence type="ECO:0000313" key="2">
    <source>
        <dbReference type="EMBL" id="MFN6550633.1"/>
    </source>
</evidence>
<name>A0ABW9LUJ0_9MYCO</name>
<keyword evidence="3" id="KW-1185">Reference proteome</keyword>
<dbReference type="GO" id="GO:0016740">
    <property type="term" value="F:transferase activity"/>
    <property type="evidence" value="ECO:0007669"/>
    <property type="project" value="UniProtKB-KW"/>
</dbReference>
<dbReference type="PANTHER" id="PTHR12788:SF10">
    <property type="entry name" value="PROTEIN-TYROSINE SULFOTRANSFERASE"/>
    <property type="match status" value="1"/>
</dbReference>
<dbReference type="PANTHER" id="PTHR12788">
    <property type="entry name" value="PROTEIN-TYROSINE SULFOTRANSFERASE 2"/>
    <property type="match status" value="1"/>
</dbReference>
<organism evidence="2 3">
    <name type="scientific">Mycolicibacterium septicum</name>
    <dbReference type="NCBI Taxonomy" id="98668"/>
    <lineage>
        <taxon>Bacteria</taxon>
        <taxon>Bacillati</taxon>
        <taxon>Actinomycetota</taxon>
        <taxon>Actinomycetes</taxon>
        <taxon>Mycobacteriales</taxon>
        <taxon>Mycobacteriaceae</taxon>
        <taxon>Mycolicibacterium</taxon>
    </lineage>
</organism>
<dbReference type="Pfam" id="PF13469">
    <property type="entry name" value="Sulfotransfer_3"/>
    <property type="match status" value="1"/>
</dbReference>
<proteinExistence type="predicted"/>
<accession>A0ABW9LUJ0</accession>
<reference evidence="2 3" key="1">
    <citation type="submission" date="2024-12" db="EMBL/GenBank/DDBJ databases">
        <title>The coexistence of Mycolicibacterium septicum and Mycolicibacterium nivoides in clinical samples.</title>
        <authorList>
            <person name="Wang C."/>
            <person name="Feng Y."/>
            <person name="Zong Z."/>
        </authorList>
    </citation>
    <scope>NUCLEOTIDE SEQUENCE [LARGE SCALE GENOMIC DNA]</scope>
    <source>
        <strain evidence="2 3">120310</strain>
    </source>
</reference>
<evidence type="ECO:0000313" key="3">
    <source>
        <dbReference type="Proteomes" id="UP001635817"/>
    </source>
</evidence>
<evidence type="ECO:0000256" key="1">
    <source>
        <dbReference type="ARBA" id="ARBA00022679"/>
    </source>
</evidence>
<dbReference type="Proteomes" id="UP001635817">
    <property type="component" value="Unassembled WGS sequence"/>
</dbReference>
<dbReference type="Gene3D" id="3.40.50.300">
    <property type="entry name" value="P-loop containing nucleotide triphosphate hydrolases"/>
    <property type="match status" value="1"/>
</dbReference>
<dbReference type="RefSeq" id="WP_409549419.1">
    <property type="nucleotide sequence ID" value="NZ_JBKBDE010000002.1"/>
</dbReference>
<gene>
    <name evidence="2" type="ORF">ACK4CP_09535</name>
</gene>
<dbReference type="EC" id="2.8.2.-" evidence="2"/>